<evidence type="ECO:0000256" key="1">
    <source>
        <dbReference type="ARBA" id="ARBA00004651"/>
    </source>
</evidence>
<feature type="transmembrane region" description="Helical" evidence="7">
    <location>
        <begin position="113"/>
        <end position="137"/>
    </location>
</feature>
<dbReference type="Proteomes" id="UP001055091">
    <property type="component" value="Unassembled WGS sequence"/>
</dbReference>
<evidence type="ECO:0000313" key="9">
    <source>
        <dbReference type="Proteomes" id="UP001055091"/>
    </source>
</evidence>
<dbReference type="RefSeq" id="WP_006774482.1">
    <property type="nucleotide sequence ID" value="NZ_BQNJ01000001.1"/>
</dbReference>
<dbReference type="OrthoDB" id="9782004at2"/>
<gene>
    <name evidence="8" type="ORF">CE91St55_21010</name>
</gene>
<keyword evidence="4 7" id="KW-0812">Transmembrane</keyword>
<keyword evidence="6 7" id="KW-0472">Membrane</keyword>
<feature type="transmembrane region" description="Helical" evidence="7">
    <location>
        <begin position="251"/>
        <end position="272"/>
    </location>
</feature>
<evidence type="ECO:0000256" key="4">
    <source>
        <dbReference type="ARBA" id="ARBA00022692"/>
    </source>
</evidence>
<dbReference type="EMBL" id="BQNJ01000001">
    <property type="protein sequence ID" value="GKH00120.1"/>
    <property type="molecule type" value="Genomic_DNA"/>
</dbReference>
<evidence type="ECO:0000256" key="3">
    <source>
        <dbReference type="ARBA" id="ARBA00022475"/>
    </source>
</evidence>
<reference evidence="8" key="1">
    <citation type="submission" date="2022-01" db="EMBL/GenBank/DDBJ databases">
        <title>Novel bile acid biosynthetic pathways are enriched in the microbiome of centenarians.</title>
        <authorList>
            <person name="Sato Y."/>
            <person name="Atarashi K."/>
            <person name="Plichta R.D."/>
            <person name="Arai Y."/>
            <person name="Sasajima S."/>
            <person name="Kearney M.S."/>
            <person name="Suda W."/>
            <person name="Takeshita K."/>
            <person name="Sasaki T."/>
            <person name="Okamoto S."/>
            <person name="Skelly N.A."/>
            <person name="Okamura Y."/>
            <person name="Vlamakis H."/>
            <person name="Li Y."/>
            <person name="Tanoue T."/>
            <person name="Takei H."/>
            <person name="Nittono H."/>
            <person name="Narushima S."/>
            <person name="Irie J."/>
            <person name="Itoh H."/>
            <person name="Moriya K."/>
            <person name="Sugiura Y."/>
            <person name="Suematsu M."/>
            <person name="Moritoki N."/>
            <person name="Shibata S."/>
            <person name="Littman R.D."/>
            <person name="Fischbach A.M."/>
            <person name="Uwamino Y."/>
            <person name="Inoue T."/>
            <person name="Honda A."/>
            <person name="Hattori M."/>
            <person name="Murai T."/>
            <person name="Xavier J.R."/>
            <person name="Hirose N."/>
            <person name="Honda K."/>
        </authorList>
    </citation>
    <scope>NUCLEOTIDE SEQUENCE</scope>
    <source>
        <strain evidence="8">CE91-St55</strain>
    </source>
</reference>
<dbReference type="AlphaFoldDB" id="A0A174XV88"/>
<evidence type="ECO:0000256" key="5">
    <source>
        <dbReference type="ARBA" id="ARBA00022989"/>
    </source>
</evidence>
<dbReference type="Gene3D" id="1.10.3720.10">
    <property type="entry name" value="MetI-like"/>
    <property type="match status" value="1"/>
</dbReference>
<comment type="caution">
    <text evidence="8">The sequence shown here is derived from an EMBL/GenBank/DDBJ whole genome shotgun (WGS) entry which is preliminary data.</text>
</comment>
<feature type="transmembrane region" description="Helical" evidence="7">
    <location>
        <begin position="149"/>
        <end position="172"/>
    </location>
</feature>
<proteinExistence type="inferred from homology"/>
<keyword evidence="2 7" id="KW-0813">Transport</keyword>
<sequence>MKYHYETPQDRFMAAVRAVLLYGILIMWACAAIIPMVWVFINSFKESNEILKNSIMLPSHWTLENYITMANYPDMNLLRAFRNSVIISGGVVIGVVLCAGFAAYSITRFANRFTAVISIVFNAVLLVPSFSTLIPNFVTISASPFRGTYMAVILPLIASNMSFSTLLLTGYMNSVPKELDEAAIIDGAGPMQIYWRIICPLSVPMYSTIATMVFIWSYNDLLTSLTYLSNRKMQPVSVILSMVSSMIGTDYGAMMAAIFFTMLPLLVLYVVLQEQVVKGLTAGSVKG</sequence>
<dbReference type="Pfam" id="PF00528">
    <property type="entry name" value="BPD_transp_1"/>
    <property type="match status" value="1"/>
</dbReference>
<dbReference type="CDD" id="cd06261">
    <property type="entry name" value="TM_PBP2"/>
    <property type="match status" value="1"/>
</dbReference>
<dbReference type="SUPFAM" id="SSF161098">
    <property type="entry name" value="MetI-like"/>
    <property type="match status" value="1"/>
</dbReference>
<comment type="subcellular location">
    <subcellularLocation>
        <location evidence="1 7">Cell membrane</location>
        <topology evidence="1 7">Multi-pass membrane protein</topology>
    </subcellularLocation>
</comment>
<organism evidence="8 9">
    <name type="scientific">Hungatella hathewayi</name>
    <dbReference type="NCBI Taxonomy" id="154046"/>
    <lineage>
        <taxon>Bacteria</taxon>
        <taxon>Bacillati</taxon>
        <taxon>Bacillota</taxon>
        <taxon>Clostridia</taxon>
        <taxon>Lachnospirales</taxon>
        <taxon>Lachnospiraceae</taxon>
        <taxon>Hungatella</taxon>
    </lineage>
</organism>
<name>A0A174XV88_9FIRM</name>
<evidence type="ECO:0000256" key="2">
    <source>
        <dbReference type="ARBA" id="ARBA00022448"/>
    </source>
</evidence>
<comment type="similarity">
    <text evidence="7">Belongs to the binding-protein-dependent transport system permease family.</text>
</comment>
<keyword evidence="5 7" id="KW-1133">Transmembrane helix</keyword>
<evidence type="ECO:0000313" key="8">
    <source>
        <dbReference type="EMBL" id="GKH00120.1"/>
    </source>
</evidence>
<dbReference type="InterPro" id="IPR035906">
    <property type="entry name" value="MetI-like_sf"/>
</dbReference>
<evidence type="ECO:0000256" key="7">
    <source>
        <dbReference type="RuleBase" id="RU363032"/>
    </source>
</evidence>
<accession>A0A174XV88</accession>
<dbReference type="GeneID" id="93151041"/>
<dbReference type="PROSITE" id="PS50928">
    <property type="entry name" value="ABC_TM1"/>
    <property type="match status" value="1"/>
</dbReference>
<keyword evidence="3" id="KW-1003">Cell membrane</keyword>
<dbReference type="PANTHER" id="PTHR43744">
    <property type="entry name" value="ABC TRANSPORTER PERMEASE PROTEIN MG189-RELATED-RELATED"/>
    <property type="match status" value="1"/>
</dbReference>
<evidence type="ECO:0000256" key="6">
    <source>
        <dbReference type="ARBA" id="ARBA00023136"/>
    </source>
</evidence>
<feature type="transmembrane region" description="Helical" evidence="7">
    <location>
        <begin position="85"/>
        <end position="106"/>
    </location>
</feature>
<dbReference type="GO" id="GO:0005886">
    <property type="term" value="C:plasma membrane"/>
    <property type="evidence" value="ECO:0007669"/>
    <property type="project" value="UniProtKB-SubCell"/>
</dbReference>
<protein>
    <submittedName>
        <fullName evidence="8">Sugar ABC transporter permease</fullName>
    </submittedName>
</protein>
<dbReference type="PANTHER" id="PTHR43744:SF8">
    <property type="entry name" value="SN-GLYCEROL-3-PHOSPHATE TRANSPORT SYSTEM PERMEASE PROTEIN UGPE"/>
    <property type="match status" value="1"/>
</dbReference>
<dbReference type="GO" id="GO:0055085">
    <property type="term" value="P:transmembrane transport"/>
    <property type="evidence" value="ECO:0007669"/>
    <property type="project" value="InterPro"/>
</dbReference>
<feature type="transmembrane region" description="Helical" evidence="7">
    <location>
        <begin position="20"/>
        <end position="41"/>
    </location>
</feature>
<feature type="transmembrane region" description="Helical" evidence="7">
    <location>
        <begin position="193"/>
        <end position="218"/>
    </location>
</feature>
<dbReference type="InterPro" id="IPR000515">
    <property type="entry name" value="MetI-like"/>
</dbReference>